<keyword evidence="1" id="KW-0548">Nucleotidyltransferase</keyword>
<keyword evidence="5" id="KW-1185">Reference proteome</keyword>
<keyword evidence="1" id="KW-0694">RNA-binding</keyword>
<evidence type="ECO:0000313" key="4">
    <source>
        <dbReference type="EMBL" id="PSN70081.1"/>
    </source>
</evidence>
<gene>
    <name evidence="4" type="ORF">BS50DRAFT_547965</name>
</gene>
<feature type="region of interest" description="Disordered" evidence="2">
    <location>
        <begin position="1230"/>
        <end position="1286"/>
    </location>
</feature>
<protein>
    <recommendedName>
        <fullName evidence="1">RNA-dependent RNA polymerase</fullName>
        <ecNumber evidence="1">2.7.7.48</ecNumber>
    </recommendedName>
</protein>
<dbReference type="GO" id="GO:0003723">
    <property type="term" value="F:RNA binding"/>
    <property type="evidence" value="ECO:0007669"/>
    <property type="project" value="UniProtKB-KW"/>
</dbReference>
<proteinExistence type="inferred from homology"/>
<dbReference type="InterPro" id="IPR057596">
    <property type="entry name" value="RDRP_core"/>
</dbReference>
<dbReference type="OrthoDB" id="6513042at2759"/>
<reference evidence="4 5" key="1">
    <citation type="journal article" date="2018" name="Front. Microbiol.">
        <title>Genome-Wide Analysis of Corynespora cassiicola Leaf Fall Disease Putative Effectors.</title>
        <authorList>
            <person name="Lopez D."/>
            <person name="Ribeiro S."/>
            <person name="Label P."/>
            <person name="Fumanal B."/>
            <person name="Venisse J.S."/>
            <person name="Kohler A."/>
            <person name="de Oliveira R.R."/>
            <person name="Labutti K."/>
            <person name="Lipzen A."/>
            <person name="Lail K."/>
            <person name="Bauer D."/>
            <person name="Ohm R.A."/>
            <person name="Barry K.W."/>
            <person name="Spatafora J."/>
            <person name="Grigoriev I.V."/>
            <person name="Martin F.M."/>
            <person name="Pujade-Renaud V."/>
        </authorList>
    </citation>
    <scope>NUCLEOTIDE SEQUENCE [LARGE SCALE GENOMIC DNA]</scope>
    <source>
        <strain evidence="4 5">Philippines</strain>
    </source>
</reference>
<dbReference type="GO" id="GO:0003968">
    <property type="term" value="F:RNA-directed RNA polymerase activity"/>
    <property type="evidence" value="ECO:0007669"/>
    <property type="project" value="UniProtKB-KW"/>
</dbReference>
<evidence type="ECO:0000259" key="3">
    <source>
        <dbReference type="Pfam" id="PF05183"/>
    </source>
</evidence>
<dbReference type="EMBL" id="KZ678132">
    <property type="protein sequence ID" value="PSN70081.1"/>
    <property type="molecule type" value="Genomic_DNA"/>
</dbReference>
<keyword evidence="1" id="KW-0808">Transferase</keyword>
<comment type="catalytic activity">
    <reaction evidence="1">
        <text>RNA(n) + a ribonucleoside 5'-triphosphate = RNA(n+1) + diphosphate</text>
        <dbReference type="Rhea" id="RHEA:21248"/>
        <dbReference type="Rhea" id="RHEA-COMP:14527"/>
        <dbReference type="Rhea" id="RHEA-COMP:17342"/>
        <dbReference type="ChEBI" id="CHEBI:33019"/>
        <dbReference type="ChEBI" id="CHEBI:61557"/>
        <dbReference type="ChEBI" id="CHEBI:140395"/>
        <dbReference type="EC" id="2.7.7.48"/>
    </reaction>
</comment>
<sequence length="1286" mass="145663">MRPREQPWAYYQEAKIQFSGLSRKHGTKVVYESLCGFGNIVRIDVTSYETGSSAYVTFQPPSKVDLVEKGIRIGSVGTTAKLIIPKFYTIPSPVDPQKKYNEINIFFADKIDIGVNVADTTMISMCTIPSEGHIRHVDEDDQIQLMSNLRRKELEIQFVHTYDQTRKFRFRLPFSLLGQIYKFRDMATGKVNLVIPFNKPPQFFRRLSKKDILNTFQPKESLWLDHHAWHRITDIVTLATQTRLDKEPVMNHKDALIDIGRWTTYRLSFDPSTLEGAKFKEFSDSLSDYGVTIIELPKYTIKPRVDSPIWSLIQEEISATHPDLAPLVQVSQFHELFTSQIALPFVVRYQLEVCLSNGILKDQNITHDFLHKLVSMGEEQATYILEKVADRQKAYYDPMEIFETRVKGQLTKKVPAYCILSRSVNITPTMLHVSTPVVETSNRIIRKHIADADRFIRVKFTDEKTEGRIMSQDDDRSEALFDRIRRAMNNGIVVAGRYYDFLAFGNSQFREHGAYFYAPTASKTADQIRLAMGQFGHIRTVAKFGARLGQCFSTTRAIQSTTVKIEMIEDVERNGYTFTDGVGKISPFLAQMAAKELGLQNAFHDPPSLFQFRLGGCKGVLALDSSIMGQTVGIRPSQYKFEAQNVGLEIIRASALATACFNRQLISVLSTLGVNDLTFIAKQQETVNYLERATKEESVALERLQRNIDFNQITLVMAAMILDGFMSAKDPFMMSLLELWRAYHIKFLKEKARIPIEEGAFVLGCVDETATLRGHYDDPQSSPYATREEKLSTLPEIFLQISDTKRKGHYKVIEGVCLLARNPSLHPGDIRVVHAKNIPALHHMKDVVVFPQTGDRDIANMCSGGDLDGDDYIVIWDPNFIPEIINEIPMDFTPEPAIEKEGPITVQDITEFFVTYMKNDSLARIALAHLAQSDFLADGVRDPVCLELANLHSQAVDYPKSGIPAVMTRDLRPKKWPHFMESKFRRHDQTYKSTKILGMLYDQVKLVDFKPKYENKFDERILNAFDLDETILQKAADMKISYDSAMKRLMAKHAIQTEFEAWSVFVLSHNQESRDYTFAEEFGRSMAILKSQFQHDCVTAAGAKSAIDSMQLPKFVAAMYKVTAREMEVALEECRTVKVVGGTEVPMRKMDPEHMPLISFPWLFVDQLGKIATGEQKERIATVQQGIYSHKKRPAPEFPLEPGMGDVETDAGVTHFGDLLKLDFGPKKLASSKPDGAGSRGWGRRVTAEEEAEEAVKDDGAGRGYNVELDLSRMGGSAMGQLNRLS</sequence>
<dbReference type="GO" id="GO:0031380">
    <property type="term" value="C:nuclear RNA-directed RNA polymerase complex"/>
    <property type="evidence" value="ECO:0007669"/>
    <property type="project" value="TreeGrafter"/>
</dbReference>
<dbReference type="PANTHER" id="PTHR23079:SF55">
    <property type="entry name" value="RNA-DIRECTED RNA POLYMERASE"/>
    <property type="match status" value="1"/>
</dbReference>
<dbReference type="GO" id="GO:0030422">
    <property type="term" value="P:siRNA processing"/>
    <property type="evidence" value="ECO:0007669"/>
    <property type="project" value="TreeGrafter"/>
</dbReference>
<evidence type="ECO:0000256" key="1">
    <source>
        <dbReference type="RuleBase" id="RU363098"/>
    </source>
</evidence>
<name>A0A2T2NXD3_CORCC</name>
<accession>A0A2T2NXD3</accession>
<dbReference type="Proteomes" id="UP000240883">
    <property type="component" value="Unassembled WGS sequence"/>
</dbReference>
<organism evidence="4 5">
    <name type="scientific">Corynespora cassiicola Philippines</name>
    <dbReference type="NCBI Taxonomy" id="1448308"/>
    <lineage>
        <taxon>Eukaryota</taxon>
        <taxon>Fungi</taxon>
        <taxon>Dikarya</taxon>
        <taxon>Ascomycota</taxon>
        <taxon>Pezizomycotina</taxon>
        <taxon>Dothideomycetes</taxon>
        <taxon>Pleosporomycetidae</taxon>
        <taxon>Pleosporales</taxon>
        <taxon>Corynesporascaceae</taxon>
        <taxon>Corynespora</taxon>
    </lineage>
</organism>
<dbReference type="InterPro" id="IPR007855">
    <property type="entry name" value="RDRP"/>
</dbReference>
<dbReference type="STRING" id="1448308.A0A2T2NXD3"/>
<keyword evidence="1" id="KW-0696">RNA-directed RNA polymerase</keyword>
<evidence type="ECO:0000256" key="2">
    <source>
        <dbReference type="SAM" id="MobiDB-lite"/>
    </source>
</evidence>
<dbReference type="Pfam" id="PF05183">
    <property type="entry name" value="RdRP"/>
    <property type="match status" value="1"/>
</dbReference>
<feature type="domain" description="RDRP core" evidence="3">
    <location>
        <begin position="426"/>
        <end position="1004"/>
    </location>
</feature>
<evidence type="ECO:0000313" key="5">
    <source>
        <dbReference type="Proteomes" id="UP000240883"/>
    </source>
</evidence>
<dbReference type="PANTHER" id="PTHR23079">
    <property type="entry name" value="RNA-DEPENDENT RNA POLYMERASE"/>
    <property type="match status" value="1"/>
</dbReference>
<dbReference type="EC" id="2.7.7.48" evidence="1"/>
<comment type="similarity">
    <text evidence="1">Belongs to the RdRP family.</text>
</comment>